<sequence length="227" mass="25070">MSISKCNSFLRRGGWTWASRVAKVAAVALLAGCATTVPARVTTFQQWPADAVGATWKFDPSAAQRDSLEYREYADMIRSGIGPTGMVEARAGQPARFTINFSYGVEPVQVRVERPAYDPFYGPWGPWGYGWGGFGYRGRGGMGFAWGPPYPPTWTSTTVDASRASLRVEIRDARQNGQKVYESTAVSTGSGDSIPQVMPYLVRAIFDRFPDTNGQVRDVTYEVEQRK</sequence>
<comment type="caution">
    <text evidence="3">The sequence shown here is derived from an EMBL/GenBank/DDBJ whole genome shotgun (WGS) entry which is preliminary data.</text>
</comment>
<evidence type="ECO:0000313" key="4">
    <source>
        <dbReference type="Proteomes" id="UP000292445"/>
    </source>
</evidence>
<dbReference type="RefSeq" id="WP_130359803.1">
    <property type="nucleotide sequence ID" value="NZ_SGXC01000002.1"/>
</dbReference>
<name>A0A4Q7NFF0_9BURK</name>
<dbReference type="OrthoDB" id="8940851at2"/>
<reference evidence="3 4" key="1">
    <citation type="submission" date="2019-02" db="EMBL/GenBank/DDBJ databases">
        <title>Genomic Encyclopedia of Type Strains, Phase IV (KMG-IV): sequencing the most valuable type-strain genomes for metagenomic binning, comparative biology and taxonomic classification.</title>
        <authorList>
            <person name="Goeker M."/>
        </authorList>
    </citation>
    <scope>NUCLEOTIDE SEQUENCE [LARGE SCALE GENOMIC DNA]</scope>
    <source>
        <strain evidence="3 4">K24</strain>
    </source>
</reference>
<dbReference type="AlphaFoldDB" id="A0A4Q7NFF0"/>
<dbReference type="EMBL" id="SGXC01000002">
    <property type="protein sequence ID" value="RZS81783.1"/>
    <property type="molecule type" value="Genomic_DNA"/>
</dbReference>
<feature type="signal peptide" evidence="1">
    <location>
        <begin position="1"/>
        <end position="39"/>
    </location>
</feature>
<protein>
    <submittedName>
        <fullName evidence="3">Uncharacterized protein DUF4136</fullName>
    </submittedName>
</protein>
<evidence type="ECO:0000313" key="3">
    <source>
        <dbReference type="EMBL" id="RZS81783.1"/>
    </source>
</evidence>
<dbReference type="Gene3D" id="3.30.160.670">
    <property type="match status" value="1"/>
</dbReference>
<keyword evidence="1" id="KW-0732">Signal</keyword>
<dbReference type="Pfam" id="PF13590">
    <property type="entry name" value="DUF4136"/>
    <property type="match status" value="1"/>
</dbReference>
<accession>A0A4Q7NFF0</accession>
<dbReference type="InterPro" id="IPR025411">
    <property type="entry name" value="DUF4136"/>
</dbReference>
<dbReference type="Proteomes" id="UP000292445">
    <property type="component" value="Unassembled WGS sequence"/>
</dbReference>
<gene>
    <name evidence="3" type="ORF">EV675_4411</name>
</gene>
<organism evidence="3 4">
    <name type="scientific">Pigmentiphaga kullae</name>
    <dbReference type="NCBI Taxonomy" id="151784"/>
    <lineage>
        <taxon>Bacteria</taxon>
        <taxon>Pseudomonadati</taxon>
        <taxon>Pseudomonadota</taxon>
        <taxon>Betaproteobacteria</taxon>
        <taxon>Burkholderiales</taxon>
        <taxon>Alcaligenaceae</taxon>
        <taxon>Pigmentiphaga</taxon>
    </lineage>
</organism>
<keyword evidence="4" id="KW-1185">Reference proteome</keyword>
<feature type="domain" description="DUF4136" evidence="2">
    <location>
        <begin position="41"/>
        <end position="210"/>
    </location>
</feature>
<evidence type="ECO:0000259" key="2">
    <source>
        <dbReference type="Pfam" id="PF13590"/>
    </source>
</evidence>
<feature type="chain" id="PRO_5020365078" evidence="1">
    <location>
        <begin position="40"/>
        <end position="227"/>
    </location>
</feature>
<evidence type="ECO:0000256" key="1">
    <source>
        <dbReference type="SAM" id="SignalP"/>
    </source>
</evidence>
<proteinExistence type="predicted"/>